<gene>
    <name evidence="1" type="ORF">CPELLU_LOCUS17698</name>
</gene>
<dbReference type="OrthoDB" id="2433406at2759"/>
<evidence type="ECO:0000313" key="2">
    <source>
        <dbReference type="Proteomes" id="UP000789759"/>
    </source>
</evidence>
<proteinExistence type="predicted"/>
<keyword evidence="2" id="KW-1185">Reference proteome</keyword>
<dbReference type="Proteomes" id="UP000789759">
    <property type="component" value="Unassembled WGS sequence"/>
</dbReference>
<accession>A0A9N9P3U3</accession>
<name>A0A9N9P3U3_9GLOM</name>
<organism evidence="1 2">
    <name type="scientific">Cetraspora pellucida</name>
    <dbReference type="NCBI Taxonomy" id="1433469"/>
    <lineage>
        <taxon>Eukaryota</taxon>
        <taxon>Fungi</taxon>
        <taxon>Fungi incertae sedis</taxon>
        <taxon>Mucoromycota</taxon>
        <taxon>Glomeromycotina</taxon>
        <taxon>Glomeromycetes</taxon>
        <taxon>Diversisporales</taxon>
        <taxon>Gigasporaceae</taxon>
        <taxon>Cetraspora</taxon>
    </lineage>
</organism>
<comment type="caution">
    <text evidence="1">The sequence shown here is derived from an EMBL/GenBank/DDBJ whole genome shotgun (WGS) entry which is preliminary data.</text>
</comment>
<sequence length="137" mass="15480">MLYHYKNLICILNINNNKNVKQNKIKKTDQILHQNTINATFRALNNFENPNICETAHSFGVSETTLSHAIKNNGSLKCPSHTTVLSKHEETQLVGYCKNMQQLGFGLTKLGINYYVIEIVCSNNCNHLFAKKGPEQA</sequence>
<evidence type="ECO:0000313" key="1">
    <source>
        <dbReference type="EMBL" id="CAG8800770.1"/>
    </source>
</evidence>
<protein>
    <submittedName>
        <fullName evidence="1">13601_t:CDS:1</fullName>
    </submittedName>
</protein>
<reference evidence="1" key="1">
    <citation type="submission" date="2021-06" db="EMBL/GenBank/DDBJ databases">
        <authorList>
            <person name="Kallberg Y."/>
            <person name="Tangrot J."/>
            <person name="Rosling A."/>
        </authorList>
    </citation>
    <scope>NUCLEOTIDE SEQUENCE</scope>
    <source>
        <strain evidence="1">FL966</strain>
    </source>
</reference>
<dbReference type="AlphaFoldDB" id="A0A9N9P3U3"/>
<dbReference type="EMBL" id="CAJVQA010031143">
    <property type="protein sequence ID" value="CAG8800770.1"/>
    <property type="molecule type" value="Genomic_DNA"/>
</dbReference>